<feature type="domain" description="RNA polymerase sigma-70 region 2" evidence="5">
    <location>
        <begin position="27"/>
        <end position="91"/>
    </location>
</feature>
<dbReference type="Gene3D" id="1.10.1740.10">
    <property type="match status" value="1"/>
</dbReference>
<evidence type="ECO:0000313" key="8">
    <source>
        <dbReference type="Proteomes" id="UP001596528"/>
    </source>
</evidence>
<dbReference type="InterPro" id="IPR039425">
    <property type="entry name" value="RNA_pol_sigma-70-like"/>
</dbReference>
<dbReference type="InterPro" id="IPR013325">
    <property type="entry name" value="RNA_pol_sigma_r2"/>
</dbReference>
<dbReference type="InterPro" id="IPR013249">
    <property type="entry name" value="RNA_pol_sigma70_r4_t2"/>
</dbReference>
<evidence type="ECO:0000259" key="6">
    <source>
        <dbReference type="Pfam" id="PF08281"/>
    </source>
</evidence>
<evidence type="ECO:0000256" key="2">
    <source>
        <dbReference type="ARBA" id="ARBA00023015"/>
    </source>
</evidence>
<dbReference type="NCBIfam" id="TIGR02937">
    <property type="entry name" value="sigma70-ECF"/>
    <property type="match status" value="1"/>
</dbReference>
<comment type="caution">
    <text evidence="7">The sequence shown here is derived from an EMBL/GenBank/DDBJ whole genome shotgun (WGS) entry which is preliminary data.</text>
</comment>
<dbReference type="SUPFAM" id="SSF88659">
    <property type="entry name" value="Sigma3 and sigma4 domains of RNA polymerase sigma factors"/>
    <property type="match status" value="1"/>
</dbReference>
<feature type="domain" description="RNA polymerase sigma factor 70 region 4 type 2" evidence="6">
    <location>
        <begin position="120"/>
        <end position="172"/>
    </location>
</feature>
<evidence type="ECO:0000256" key="1">
    <source>
        <dbReference type="ARBA" id="ARBA00010641"/>
    </source>
</evidence>
<keyword evidence="2" id="KW-0805">Transcription regulation</keyword>
<dbReference type="PANTHER" id="PTHR43133">
    <property type="entry name" value="RNA POLYMERASE ECF-TYPE SIGMA FACTO"/>
    <property type="match status" value="1"/>
</dbReference>
<dbReference type="RefSeq" id="WP_138790526.1">
    <property type="nucleotide sequence ID" value="NZ_JBHTGQ010000003.1"/>
</dbReference>
<name>A0ABW2UY94_9BACL</name>
<dbReference type="InterPro" id="IPR007627">
    <property type="entry name" value="RNA_pol_sigma70_r2"/>
</dbReference>
<keyword evidence="4" id="KW-0804">Transcription</keyword>
<dbReference type="CDD" id="cd06171">
    <property type="entry name" value="Sigma70_r4"/>
    <property type="match status" value="1"/>
</dbReference>
<protein>
    <submittedName>
        <fullName evidence="7">RNA polymerase sigma factor</fullName>
    </submittedName>
</protein>
<dbReference type="Pfam" id="PF08281">
    <property type="entry name" value="Sigma70_r4_2"/>
    <property type="match status" value="1"/>
</dbReference>
<dbReference type="InterPro" id="IPR014284">
    <property type="entry name" value="RNA_pol_sigma-70_dom"/>
</dbReference>
<evidence type="ECO:0000259" key="5">
    <source>
        <dbReference type="Pfam" id="PF04542"/>
    </source>
</evidence>
<dbReference type="InterPro" id="IPR036388">
    <property type="entry name" value="WH-like_DNA-bd_sf"/>
</dbReference>
<proteinExistence type="inferred from homology"/>
<evidence type="ECO:0000256" key="4">
    <source>
        <dbReference type="ARBA" id="ARBA00023163"/>
    </source>
</evidence>
<keyword evidence="3" id="KW-0731">Sigma factor</keyword>
<organism evidence="7 8">
    <name type="scientific">Paenibacillus thermoaerophilus</name>
    <dbReference type="NCBI Taxonomy" id="1215385"/>
    <lineage>
        <taxon>Bacteria</taxon>
        <taxon>Bacillati</taxon>
        <taxon>Bacillota</taxon>
        <taxon>Bacilli</taxon>
        <taxon>Bacillales</taxon>
        <taxon>Paenibacillaceae</taxon>
        <taxon>Paenibacillus</taxon>
    </lineage>
</organism>
<dbReference type="PANTHER" id="PTHR43133:SF51">
    <property type="entry name" value="RNA POLYMERASE SIGMA FACTOR"/>
    <property type="match status" value="1"/>
</dbReference>
<reference evidence="8" key="1">
    <citation type="journal article" date="2019" name="Int. J. Syst. Evol. Microbiol.">
        <title>The Global Catalogue of Microorganisms (GCM) 10K type strain sequencing project: providing services to taxonomists for standard genome sequencing and annotation.</title>
        <authorList>
            <consortium name="The Broad Institute Genomics Platform"/>
            <consortium name="The Broad Institute Genome Sequencing Center for Infectious Disease"/>
            <person name="Wu L."/>
            <person name="Ma J."/>
        </authorList>
    </citation>
    <scope>NUCLEOTIDE SEQUENCE [LARGE SCALE GENOMIC DNA]</scope>
    <source>
        <strain evidence="8">JCM 18657</strain>
    </source>
</reference>
<keyword evidence="8" id="KW-1185">Reference proteome</keyword>
<sequence>MESENELRIMEDIRRGRKEAFAELVDPLIARAYHTALAILRSPHLAEEAVQNALIEAYQTIRSGKEIRRFRGWFSRVIANRALDLARQESRFIGLDIDSVVVGDNAASPVDLLLRKEQSGEILQAVMSLDIQQRTVVVLYYFQEMKIEEIAQTLNVSEGTVKTRLYRARIHLGKMMSFPELKSKVVPIR</sequence>
<evidence type="ECO:0000313" key="7">
    <source>
        <dbReference type="EMBL" id="MFC7748819.1"/>
    </source>
</evidence>
<dbReference type="EMBL" id="JBHTGQ010000003">
    <property type="protein sequence ID" value="MFC7748819.1"/>
    <property type="molecule type" value="Genomic_DNA"/>
</dbReference>
<dbReference type="Pfam" id="PF04542">
    <property type="entry name" value="Sigma70_r2"/>
    <property type="match status" value="1"/>
</dbReference>
<evidence type="ECO:0000256" key="3">
    <source>
        <dbReference type="ARBA" id="ARBA00023082"/>
    </source>
</evidence>
<dbReference type="Proteomes" id="UP001596528">
    <property type="component" value="Unassembled WGS sequence"/>
</dbReference>
<dbReference type="Gene3D" id="1.10.10.10">
    <property type="entry name" value="Winged helix-like DNA-binding domain superfamily/Winged helix DNA-binding domain"/>
    <property type="match status" value="1"/>
</dbReference>
<dbReference type="SUPFAM" id="SSF88946">
    <property type="entry name" value="Sigma2 domain of RNA polymerase sigma factors"/>
    <property type="match status" value="1"/>
</dbReference>
<comment type="similarity">
    <text evidence="1">Belongs to the sigma-70 factor family. ECF subfamily.</text>
</comment>
<gene>
    <name evidence="7" type="ORF">ACFQWB_02520</name>
</gene>
<dbReference type="InterPro" id="IPR013324">
    <property type="entry name" value="RNA_pol_sigma_r3/r4-like"/>
</dbReference>
<accession>A0ABW2UY94</accession>